<sequence>MFWYLLSTYLILCKETQRAIVENRDTIQYVSVDVSASERPSATANKAPKATADHKDVIEEVSVEVSVSEDSSATTNNSDQSRSDSDASDSDSSDSDSSDSDSSDSDSLDLDTSDNPPFTWSSSSSVSSSTSEDEDSNDVENDANDEVDDYSSFWDDMSPTHEKRASDEETKEETGKDSASGQLKRELDAVQPPEELLDGKVIVDCTLKNSGTSPIPELHVSSLAKADNDTQPETHPSLKTQLTPEAVTLDKGKYLV</sequence>
<feature type="compositionally biased region" description="Acidic residues" evidence="1">
    <location>
        <begin position="86"/>
        <end position="112"/>
    </location>
</feature>
<name>A0A3P7LPX2_DIBLA</name>
<gene>
    <name evidence="2" type="ORF">DILT_LOCUS8844</name>
</gene>
<dbReference type="Proteomes" id="UP000281553">
    <property type="component" value="Unassembled WGS sequence"/>
</dbReference>
<keyword evidence="3" id="KW-1185">Reference proteome</keyword>
<feature type="compositionally biased region" description="Basic and acidic residues" evidence="1">
    <location>
        <begin position="158"/>
        <end position="176"/>
    </location>
</feature>
<organism evidence="2 3">
    <name type="scientific">Dibothriocephalus latus</name>
    <name type="common">Fish tapeworm</name>
    <name type="synonym">Diphyllobothrium latum</name>
    <dbReference type="NCBI Taxonomy" id="60516"/>
    <lineage>
        <taxon>Eukaryota</taxon>
        <taxon>Metazoa</taxon>
        <taxon>Spiralia</taxon>
        <taxon>Lophotrochozoa</taxon>
        <taxon>Platyhelminthes</taxon>
        <taxon>Cestoda</taxon>
        <taxon>Eucestoda</taxon>
        <taxon>Diphyllobothriidea</taxon>
        <taxon>Diphyllobothriidae</taxon>
        <taxon>Dibothriocephalus</taxon>
    </lineage>
</organism>
<feature type="region of interest" description="Disordered" evidence="1">
    <location>
        <begin position="35"/>
        <end position="192"/>
    </location>
</feature>
<reference evidence="2 3" key="1">
    <citation type="submission" date="2018-11" db="EMBL/GenBank/DDBJ databases">
        <authorList>
            <consortium name="Pathogen Informatics"/>
        </authorList>
    </citation>
    <scope>NUCLEOTIDE SEQUENCE [LARGE SCALE GENOMIC DNA]</scope>
</reference>
<dbReference type="AlphaFoldDB" id="A0A3P7LPX2"/>
<feature type="compositionally biased region" description="Low complexity" evidence="1">
    <location>
        <begin position="63"/>
        <end position="72"/>
    </location>
</feature>
<evidence type="ECO:0000313" key="3">
    <source>
        <dbReference type="Proteomes" id="UP000281553"/>
    </source>
</evidence>
<evidence type="ECO:0000313" key="2">
    <source>
        <dbReference type="EMBL" id="VDN13013.1"/>
    </source>
</evidence>
<protein>
    <submittedName>
        <fullName evidence="2">Uncharacterized protein</fullName>
    </submittedName>
</protein>
<accession>A0A3P7LPX2</accession>
<feature type="compositionally biased region" description="Low complexity" evidence="1">
    <location>
        <begin position="121"/>
        <end position="130"/>
    </location>
</feature>
<proteinExistence type="predicted"/>
<evidence type="ECO:0000256" key="1">
    <source>
        <dbReference type="SAM" id="MobiDB-lite"/>
    </source>
</evidence>
<feature type="compositionally biased region" description="Acidic residues" evidence="1">
    <location>
        <begin position="131"/>
        <end position="149"/>
    </location>
</feature>
<dbReference type="EMBL" id="UYRU01055348">
    <property type="protein sequence ID" value="VDN13013.1"/>
    <property type="molecule type" value="Genomic_DNA"/>
</dbReference>